<dbReference type="Proteomes" id="UP000001307">
    <property type="component" value="Unassembled WGS sequence"/>
</dbReference>
<reference evidence="1" key="1">
    <citation type="journal article" date="2010" name="Science">
        <title>Plasticity of animal genome architecture unmasked by rapid evolution of a pelagic tunicate.</title>
        <authorList>
            <person name="Denoeud F."/>
            <person name="Henriet S."/>
            <person name="Mungpakdee S."/>
            <person name="Aury J.M."/>
            <person name="Da Silva C."/>
            <person name="Brinkmann H."/>
            <person name="Mikhaleva J."/>
            <person name="Olsen L.C."/>
            <person name="Jubin C."/>
            <person name="Canestro C."/>
            <person name="Bouquet J.M."/>
            <person name="Danks G."/>
            <person name="Poulain J."/>
            <person name="Campsteijn C."/>
            <person name="Adamski M."/>
            <person name="Cross I."/>
            <person name="Yadetie F."/>
            <person name="Muffato M."/>
            <person name="Louis A."/>
            <person name="Butcher S."/>
            <person name="Tsagkogeorga G."/>
            <person name="Konrad A."/>
            <person name="Singh S."/>
            <person name="Jensen M.F."/>
            <person name="Cong E.H."/>
            <person name="Eikeseth-Otteraa H."/>
            <person name="Noel B."/>
            <person name="Anthouard V."/>
            <person name="Porcel B.M."/>
            <person name="Kachouri-Lafond R."/>
            <person name="Nishino A."/>
            <person name="Ugolini M."/>
            <person name="Chourrout P."/>
            <person name="Nishida H."/>
            <person name="Aasland R."/>
            <person name="Huzurbazar S."/>
            <person name="Westhof E."/>
            <person name="Delsuc F."/>
            <person name="Lehrach H."/>
            <person name="Reinhardt R."/>
            <person name="Weissenbach J."/>
            <person name="Roy S.W."/>
            <person name="Artiguenave F."/>
            <person name="Postlethwait J.H."/>
            <person name="Manak J.R."/>
            <person name="Thompson E.M."/>
            <person name="Jaillon O."/>
            <person name="Du Pasquier L."/>
            <person name="Boudinot P."/>
            <person name="Liberles D.A."/>
            <person name="Volff J.N."/>
            <person name="Philippe H."/>
            <person name="Lenhard B."/>
            <person name="Roest Crollius H."/>
            <person name="Wincker P."/>
            <person name="Chourrout D."/>
        </authorList>
    </citation>
    <scope>NUCLEOTIDE SEQUENCE [LARGE SCALE GENOMIC DNA]</scope>
</reference>
<evidence type="ECO:0000313" key="2">
    <source>
        <dbReference type="Proteomes" id="UP000001307"/>
    </source>
</evidence>
<dbReference type="InParanoid" id="E4X138"/>
<accession>E4X138</accession>
<sequence>MTTRIEKEPIPDTSNLPPNVHYYIYGELDRAVKRVKSKIKNEKNVYGHVRFCQQRDDGTDNWTSYIKFYA</sequence>
<keyword evidence="2" id="KW-1185">Reference proteome</keyword>
<protein>
    <submittedName>
        <fullName evidence="1">Uncharacterized protein</fullName>
    </submittedName>
</protein>
<gene>
    <name evidence="1" type="ORF">GSOID_T00015965001</name>
</gene>
<proteinExistence type="predicted"/>
<dbReference type="AlphaFoldDB" id="E4X138"/>
<dbReference type="EMBL" id="FN653021">
    <property type="protein sequence ID" value="CBY23518.1"/>
    <property type="molecule type" value="Genomic_DNA"/>
</dbReference>
<evidence type="ECO:0000313" key="1">
    <source>
        <dbReference type="EMBL" id="CBY23518.1"/>
    </source>
</evidence>
<organism evidence="1">
    <name type="scientific">Oikopleura dioica</name>
    <name type="common">Tunicate</name>
    <dbReference type="NCBI Taxonomy" id="34765"/>
    <lineage>
        <taxon>Eukaryota</taxon>
        <taxon>Metazoa</taxon>
        <taxon>Chordata</taxon>
        <taxon>Tunicata</taxon>
        <taxon>Appendicularia</taxon>
        <taxon>Copelata</taxon>
        <taxon>Oikopleuridae</taxon>
        <taxon>Oikopleura</taxon>
    </lineage>
</organism>
<name>E4X138_OIKDI</name>